<feature type="transmembrane region" description="Helical" evidence="1">
    <location>
        <begin position="72"/>
        <end position="93"/>
    </location>
</feature>
<dbReference type="Proteomes" id="UP000321578">
    <property type="component" value="Unassembled WGS sequence"/>
</dbReference>
<gene>
    <name evidence="2" type="ORF">ESY86_08205</name>
</gene>
<feature type="transmembrane region" description="Helical" evidence="1">
    <location>
        <begin position="113"/>
        <end position="139"/>
    </location>
</feature>
<sequence>MSVRVALRYGIFMAISLIAYFLIVRLFDLHENPWLRLLNGVVMVAGISLAIKHYKLIDAEGLSYINGIKIGILTGFTATIIFTIFMAIYMFHIDPEFTQTILEDWLRNYDSGAGVLVFIIFLEGMGSSVVLSLALMQFFKKSYQKQQKK</sequence>
<dbReference type="OrthoDB" id="1450060at2"/>
<feature type="transmembrane region" description="Helical" evidence="1">
    <location>
        <begin position="7"/>
        <end position="27"/>
    </location>
</feature>
<keyword evidence="1" id="KW-0472">Membrane</keyword>
<accession>A0A5C6ZH79</accession>
<keyword evidence="1" id="KW-0812">Transmembrane</keyword>
<dbReference type="EMBL" id="VORO01000007">
    <property type="protein sequence ID" value="TXD89501.1"/>
    <property type="molecule type" value="Genomic_DNA"/>
</dbReference>
<dbReference type="AlphaFoldDB" id="A0A5C6ZH79"/>
<dbReference type="Pfam" id="PF13858">
    <property type="entry name" value="DUF4199"/>
    <property type="match status" value="1"/>
</dbReference>
<feature type="transmembrane region" description="Helical" evidence="1">
    <location>
        <begin position="33"/>
        <end position="51"/>
    </location>
</feature>
<protein>
    <submittedName>
        <fullName evidence="2">DUF4199 family protein</fullName>
    </submittedName>
</protein>
<evidence type="ECO:0000256" key="1">
    <source>
        <dbReference type="SAM" id="Phobius"/>
    </source>
</evidence>
<name>A0A5C6ZH79_9FLAO</name>
<dbReference type="InterPro" id="IPR025250">
    <property type="entry name" value="DUF4199"/>
</dbReference>
<proteinExistence type="predicted"/>
<evidence type="ECO:0000313" key="3">
    <source>
        <dbReference type="Proteomes" id="UP000321578"/>
    </source>
</evidence>
<comment type="caution">
    <text evidence="2">The sequence shown here is derived from an EMBL/GenBank/DDBJ whole genome shotgun (WGS) entry which is preliminary data.</text>
</comment>
<keyword evidence="1" id="KW-1133">Transmembrane helix</keyword>
<evidence type="ECO:0000313" key="2">
    <source>
        <dbReference type="EMBL" id="TXD89501.1"/>
    </source>
</evidence>
<keyword evidence="3" id="KW-1185">Reference proteome</keyword>
<reference evidence="2 3" key="1">
    <citation type="submission" date="2019-08" db="EMBL/GenBank/DDBJ databases">
        <title>Genomes of Subsaximicrobium wynnwilliamsii strains.</title>
        <authorList>
            <person name="Bowman J.P."/>
        </authorList>
    </citation>
    <scope>NUCLEOTIDE SEQUENCE [LARGE SCALE GENOMIC DNA]</scope>
    <source>
        <strain evidence="2 3">2-80-2</strain>
    </source>
</reference>
<organism evidence="2 3">
    <name type="scientific">Subsaximicrobium wynnwilliamsii</name>
    <dbReference type="NCBI Taxonomy" id="291179"/>
    <lineage>
        <taxon>Bacteria</taxon>
        <taxon>Pseudomonadati</taxon>
        <taxon>Bacteroidota</taxon>
        <taxon>Flavobacteriia</taxon>
        <taxon>Flavobacteriales</taxon>
        <taxon>Flavobacteriaceae</taxon>
        <taxon>Subsaximicrobium</taxon>
    </lineage>
</organism>